<proteinExistence type="predicted"/>
<dbReference type="EMBL" id="JACHJK010000034">
    <property type="protein sequence ID" value="MBB5932821.1"/>
    <property type="molecule type" value="Genomic_DNA"/>
</dbReference>
<keyword evidence="2" id="KW-0732">Signal</keyword>
<name>A0A7W9UW09_9ACTN</name>
<feature type="chain" id="PRO_5039651869" description="Lipoprotein" evidence="2">
    <location>
        <begin position="32"/>
        <end position="187"/>
    </location>
</feature>
<feature type="region of interest" description="Disordered" evidence="1">
    <location>
        <begin position="30"/>
        <end position="78"/>
    </location>
</feature>
<dbReference type="AlphaFoldDB" id="A0A7W9UW09"/>
<dbReference type="RefSeq" id="WP_225817974.1">
    <property type="nucleotide sequence ID" value="NZ_BAAAWF010000023.1"/>
</dbReference>
<gene>
    <name evidence="3" type="ORF">FHS34_008342</name>
</gene>
<accession>A0A7W9UW09</accession>
<evidence type="ECO:0000313" key="3">
    <source>
        <dbReference type="EMBL" id="MBB5932821.1"/>
    </source>
</evidence>
<evidence type="ECO:0000256" key="1">
    <source>
        <dbReference type="SAM" id="MobiDB-lite"/>
    </source>
</evidence>
<feature type="signal peptide" evidence="2">
    <location>
        <begin position="1"/>
        <end position="31"/>
    </location>
</feature>
<sequence length="187" mass="19288">MTMNGARRVRRSMLPVAVLAVLAAGCGTQRAGDVTTGGVPSGAVATPSVPADHLCPGESPSPVPSATPTSSTPPTDHYAENHGFMVPFKLHGDRRCQGLAVIGRVKNALQPLRKKGDFTPESVSRTIAGLGYPNVRTYEDGSGVGFLIEADDYPVCVEGAVSATATEAEAFGGYPDHDGCEQPSGGH</sequence>
<dbReference type="Proteomes" id="UP000585836">
    <property type="component" value="Unassembled WGS sequence"/>
</dbReference>
<evidence type="ECO:0000313" key="4">
    <source>
        <dbReference type="Proteomes" id="UP000585836"/>
    </source>
</evidence>
<protein>
    <recommendedName>
        <fullName evidence="5">Lipoprotein</fullName>
    </recommendedName>
</protein>
<keyword evidence="4" id="KW-1185">Reference proteome</keyword>
<evidence type="ECO:0008006" key="5">
    <source>
        <dbReference type="Google" id="ProtNLM"/>
    </source>
</evidence>
<organism evidence="3 4">
    <name type="scientific">Streptomyces echinatus</name>
    <dbReference type="NCBI Taxonomy" id="67293"/>
    <lineage>
        <taxon>Bacteria</taxon>
        <taxon>Bacillati</taxon>
        <taxon>Actinomycetota</taxon>
        <taxon>Actinomycetes</taxon>
        <taxon>Kitasatosporales</taxon>
        <taxon>Streptomycetaceae</taxon>
        <taxon>Streptomyces</taxon>
    </lineage>
</organism>
<feature type="compositionally biased region" description="Low complexity" evidence="1">
    <location>
        <begin position="66"/>
        <end position="75"/>
    </location>
</feature>
<evidence type="ECO:0000256" key="2">
    <source>
        <dbReference type="SAM" id="SignalP"/>
    </source>
</evidence>
<reference evidence="3 4" key="1">
    <citation type="submission" date="2020-08" db="EMBL/GenBank/DDBJ databases">
        <title>Genomic Encyclopedia of Type Strains, Phase III (KMG-III): the genomes of soil and plant-associated and newly described type strains.</title>
        <authorList>
            <person name="Whitman W."/>
        </authorList>
    </citation>
    <scope>NUCLEOTIDE SEQUENCE [LARGE SCALE GENOMIC DNA]</scope>
    <source>
        <strain evidence="3 4">CECT 3313</strain>
    </source>
</reference>
<comment type="caution">
    <text evidence="3">The sequence shown here is derived from an EMBL/GenBank/DDBJ whole genome shotgun (WGS) entry which is preliminary data.</text>
</comment>
<dbReference type="PROSITE" id="PS51257">
    <property type="entry name" value="PROKAR_LIPOPROTEIN"/>
    <property type="match status" value="1"/>
</dbReference>